<dbReference type="VEuPathDB" id="FungiDB:BCV72DRAFT_70896"/>
<sequence>MATSLPLFPQLAEMNDEQKYKLIARFIPCDQCSSCKGWHTDINTKDICQCGHDILNHIDQGHDLQRRSKVALRLVELLEEKGKAKEYAYEDDDILSLKKQILYNASAKNDEKEQHEHGIKRNRDPDDKEQQFAKRSKKLVKQLPAVEDEEEFVDHSGDEELSEEEEIAEEERHTVGLHNLDKVSEPSTDLPGHDAFVNNNDSPGIDEKSFQGDVYRSIFASNPKLQEFIPESIKESVAMKEEREGSIRVQVVLNDGARESMILLTGLKNVFQKQLPKMPKEYIARLVYDRNHRSLALIRNPNKVIGGICYRPFDAQEFAEIVFCAIASTEQVKGYGSFIMNHLKDYVIDHSNVKHFLTYADNFAVGYFRKQGFTTDITLDKRKWVGYIKDYEGGTIMQCSIVPRVKYLAIHEILSIQRNAILKKIKERSTEHVVYPGINIPKGGSIDPYDVPGIEESGWTPELDMLSNRPRHVPHYREMLYLVEEMRNYTHAWPFLEAVDAEEVADYYEIIKEPMDLTTLEENVKADSYPTMEDFIKDTQKIFDNCKTYNAEDTEYAKCGVKLERFFYEKLRSINKN</sequence>
<evidence type="ECO:0000256" key="12">
    <source>
        <dbReference type="PROSITE-ProRule" id="PRU00035"/>
    </source>
</evidence>
<accession>A0A1X0S1B2</accession>
<dbReference type="Proteomes" id="UP000242381">
    <property type="component" value="Unassembled WGS sequence"/>
</dbReference>
<evidence type="ECO:0000259" key="15">
    <source>
        <dbReference type="PROSITE" id="PS51186"/>
    </source>
</evidence>
<dbReference type="InterPro" id="IPR000182">
    <property type="entry name" value="GNAT_dom"/>
</dbReference>
<dbReference type="GO" id="GO:0005634">
    <property type="term" value="C:nucleus"/>
    <property type="evidence" value="ECO:0007669"/>
    <property type="project" value="UniProtKB-SubCell"/>
</dbReference>
<dbReference type="GO" id="GO:0045944">
    <property type="term" value="P:positive regulation of transcription by RNA polymerase II"/>
    <property type="evidence" value="ECO:0007669"/>
    <property type="project" value="TreeGrafter"/>
</dbReference>
<dbReference type="GO" id="GO:0010484">
    <property type="term" value="F:histone H3 acetyltransferase activity"/>
    <property type="evidence" value="ECO:0007669"/>
    <property type="project" value="TreeGrafter"/>
</dbReference>
<dbReference type="SUPFAM" id="SSF47370">
    <property type="entry name" value="Bromodomain"/>
    <property type="match status" value="1"/>
</dbReference>
<feature type="compositionally biased region" description="Basic and acidic residues" evidence="13">
    <location>
        <begin position="108"/>
        <end position="132"/>
    </location>
</feature>
<dbReference type="Pfam" id="PF00439">
    <property type="entry name" value="Bromodomain"/>
    <property type="match status" value="1"/>
</dbReference>
<dbReference type="EC" id="2.3.1.48" evidence="3"/>
<evidence type="ECO:0000256" key="10">
    <source>
        <dbReference type="ARBA" id="ARBA00023242"/>
    </source>
</evidence>
<dbReference type="InterPro" id="IPR036427">
    <property type="entry name" value="Bromodomain-like_sf"/>
</dbReference>
<dbReference type="VEuPathDB" id="FungiDB:BCV72DRAFT_70897"/>
<evidence type="ECO:0000313" key="17">
    <source>
        <dbReference type="Proteomes" id="UP000242381"/>
    </source>
</evidence>
<feature type="region of interest" description="Disordered" evidence="13">
    <location>
        <begin position="106"/>
        <end position="190"/>
    </location>
</feature>
<dbReference type="PANTHER" id="PTHR45750">
    <property type="entry name" value="GH11602P"/>
    <property type="match status" value="1"/>
</dbReference>
<proteinExistence type="inferred from homology"/>
<organism evidence="16 17">
    <name type="scientific">Rhizopus microsporus</name>
    <dbReference type="NCBI Taxonomy" id="58291"/>
    <lineage>
        <taxon>Eukaryota</taxon>
        <taxon>Fungi</taxon>
        <taxon>Fungi incertae sedis</taxon>
        <taxon>Mucoromycota</taxon>
        <taxon>Mucoromycotina</taxon>
        <taxon>Mucoromycetes</taxon>
        <taxon>Mucorales</taxon>
        <taxon>Mucorineae</taxon>
        <taxon>Rhizopodaceae</taxon>
        <taxon>Rhizopus</taxon>
    </lineage>
</organism>
<gene>
    <name evidence="16" type="ORF">BCV71DRAFT_121398</name>
</gene>
<evidence type="ECO:0000256" key="8">
    <source>
        <dbReference type="ARBA" id="ARBA00023159"/>
    </source>
</evidence>
<evidence type="ECO:0000256" key="2">
    <source>
        <dbReference type="ARBA" id="ARBA00008607"/>
    </source>
</evidence>
<evidence type="ECO:0000256" key="5">
    <source>
        <dbReference type="ARBA" id="ARBA00022853"/>
    </source>
</evidence>
<evidence type="ECO:0000256" key="13">
    <source>
        <dbReference type="SAM" id="MobiDB-lite"/>
    </source>
</evidence>
<evidence type="ECO:0000256" key="9">
    <source>
        <dbReference type="ARBA" id="ARBA00023163"/>
    </source>
</evidence>
<dbReference type="SMART" id="SM00297">
    <property type="entry name" value="BROMO"/>
    <property type="match status" value="1"/>
</dbReference>
<feature type="compositionally biased region" description="Acidic residues" evidence="13">
    <location>
        <begin position="159"/>
        <end position="169"/>
    </location>
</feature>
<name>A0A1X0S1B2_RHIZD</name>
<evidence type="ECO:0000259" key="14">
    <source>
        <dbReference type="PROSITE" id="PS50014"/>
    </source>
</evidence>
<keyword evidence="6" id="KW-0805">Transcription regulation</keyword>
<dbReference type="PROSITE" id="PS51186">
    <property type="entry name" value="GNAT"/>
    <property type="match status" value="1"/>
</dbReference>
<dbReference type="PROSITE" id="PS50014">
    <property type="entry name" value="BROMODOMAIN_2"/>
    <property type="match status" value="1"/>
</dbReference>
<dbReference type="Pfam" id="PF00583">
    <property type="entry name" value="Acetyltransf_1"/>
    <property type="match status" value="1"/>
</dbReference>
<feature type="compositionally biased region" description="Basic and acidic residues" evidence="13">
    <location>
        <begin position="170"/>
        <end position="184"/>
    </location>
</feature>
<evidence type="ECO:0000256" key="1">
    <source>
        <dbReference type="ARBA" id="ARBA00004123"/>
    </source>
</evidence>
<dbReference type="EMBL" id="KV921339">
    <property type="protein sequence ID" value="ORE18092.1"/>
    <property type="molecule type" value="Genomic_DNA"/>
</dbReference>
<evidence type="ECO:0000256" key="4">
    <source>
        <dbReference type="ARBA" id="ARBA00022679"/>
    </source>
</evidence>
<dbReference type="PRINTS" id="PR00503">
    <property type="entry name" value="BROMODOMAIN"/>
</dbReference>
<feature type="domain" description="N-acetyltransferase" evidence="15">
    <location>
        <begin position="251"/>
        <end position="402"/>
    </location>
</feature>
<comment type="similarity">
    <text evidence="2">Belongs to the acetyltransferase family. GCN5 subfamily.</text>
</comment>
<dbReference type="CDD" id="cd05509">
    <property type="entry name" value="Bromo_gcn5_like"/>
    <property type="match status" value="1"/>
</dbReference>
<evidence type="ECO:0000313" key="16">
    <source>
        <dbReference type="EMBL" id="ORE18092.1"/>
    </source>
</evidence>
<dbReference type="AlphaFoldDB" id="A0A1X0S1B2"/>
<dbReference type="FunFam" id="3.40.630.30:FF:000004">
    <property type="entry name" value="Histone acetyltransferase KAT2A"/>
    <property type="match status" value="1"/>
</dbReference>
<keyword evidence="10" id="KW-0539">Nucleus</keyword>
<dbReference type="InterPro" id="IPR037800">
    <property type="entry name" value="GCN5"/>
</dbReference>
<reference evidence="16 17" key="1">
    <citation type="journal article" date="2016" name="Proc. Natl. Acad. Sci. U.S.A.">
        <title>Lipid metabolic changes in an early divergent fungus govern the establishment of a mutualistic symbiosis with endobacteria.</title>
        <authorList>
            <person name="Lastovetsky O.A."/>
            <person name="Gaspar M.L."/>
            <person name="Mondo S.J."/>
            <person name="LaButti K.M."/>
            <person name="Sandor L."/>
            <person name="Grigoriev I.V."/>
            <person name="Henry S.A."/>
            <person name="Pawlowska T.E."/>
        </authorList>
    </citation>
    <scope>NUCLEOTIDE SEQUENCE [LARGE SCALE GENOMIC DNA]</scope>
    <source>
        <strain evidence="16 17">ATCC 11559</strain>
    </source>
</reference>
<keyword evidence="4" id="KW-0808">Transferase</keyword>
<keyword evidence="7 12" id="KW-0103">Bromodomain</keyword>
<keyword evidence="5" id="KW-0156">Chromatin regulator</keyword>
<dbReference type="Gene3D" id="3.40.630.30">
    <property type="match status" value="1"/>
</dbReference>
<dbReference type="InterPro" id="IPR016181">
    <property type="entry name" value="Acyl_CoA_acyltransferase"/>
</dbReference>
<dbReference type="SUPFAM" id="SSF55729">
    <property type="entry name" value="Acyl-CoA N-acyltransferases (Nat)"/>
    <property type="match status" value="1"/>
</dbReference>
<dbReference type="GO" id="GO:0000123">
    <property type="term" value="C:histone acetyltransferase complex"/>
    <property type="evidence" value="ECO:0007669"/>
    <property type="project" value="TreeGrafter"/>
</dbReference>
<evidence type="ECO:0000256" key="6">
    <source>
        <dbReference type="ARBA" id="ARBA00023015"/>
    </source>
</evidence>
<evidence type="ECO:0000256" key="3">
    <source>
        <dbReference type="ARBA" id="ARBA00013184"/>
    </source>
</evidence>
<dbReference type="PANTHER" id="PTHR45750:SF3">
    <property type="entry name" value="HISTONE ACETYLTRANSFERASE"/>
    <property type="match status" value="1"/>
</dbReference>
<feature type="domain" description="Bromo" evidence="14">
    <location>
        <begin position="487"/>
        <end position="557"/>
    </location>
</feature>
<dbReference type="InterPro" id="IPR001487">
    <property type="entry name" value="Bromodomain"/>
</dbReference>
<dbReference type="InterPro" id="IPR018359">
    <property type="entry name" value="Bromodomain_CS"/>
</dbReference>
<dbReference type="CDD" id="cd04301">
    <property type="entry name" value="NAT_SF"/>
    <property type="match status" value="1"/>
</dbReference>
<protein>
    <recommendedName>
        <fullName evidence="3">histone acetyltransferase</fullName>
        <ecNumber evidence="3">2.3.1.48</ecNumber>
    </recommendedName>
</protein>
<keyword evidence="11" id="KW-0012">Acyltransferase</keyword>
<dbReference type="OMA" id="WHTDINT"/>
<keyword evidence="8" id="KW-0010">Activator</keyword>
<keyword evidence="9" id="KW-0804">Transcription</keyword>
<evidence type="ECO:0000256" key="11">
    <source>
        <dbReference type="ARBA" id="ARBA00023315"/>
    </source>
</evidence>
<dbReference type="Gene3D" id="1.20.920.10">
    <property type="entry name" value="Bromodomain-like"/>
    <property type="match status" value="1"/>
</dbReference>
<comment type="subcellular location">
    <subcellularLocation>
        <location evidence="1">Nucleus</location>
    </subcellularLocation>
</comment>
<dbReference type="PROSITE" id="PS00633">
    <property type="entry name" value="BROMODOMAIN_1"/>
    <property type="match status" value="1"/>
</dbReference>
<evidence type="ECO:0000256" key="7">
    <source>
        <dbReference type="ARBA" id="ARBA00023117"/>
    </source>
</evidence>